<protein>
    <submittedName>
        <fullName evidence="2">Uncharacterized protein</fullName>
    </submittedName>
</protein>
<dbReference type="Proteomes" id="UP000887565">
    <property type="component" value="Unplaced"/>
</dbReference>
<proteinExistence type="predicted"/>
<reference evidence="2" key="1">
    <citation type="submission" date="2022-11" db="UniProtKB">
        <authorList>
            <consortium name="WormBaseParasite"/>
        </authorList>
    </citation>
    <scope>IDENTIFICATION</scope>
</reference>
<name>A0A915KFG4_ROMCU</name>
<keyword evidence="1" id="KW-1185">Reference proteome</keyword>
<accession>A0A915KFG4</accession>
<evidence type="ECO:0000313" key="2">
    <source>
        <dbReference type="WBParaSite" id="nRc.2.0.1.t36704-RA"/>
    </source>
</evidence>
<organism evidence="1 2">
    <name type="scientific">Romanomermis culicivorax</name>
    <name type="common">Nematode worm</name>
    <dbReference type="NCBI Taxonomy" id="13658"/>
    <lineage>
        <taxon>Eukaryota</taxon>
        <taxon>Metazoa</taxon>
        <taxon>Ecdysozoa</taxon>
        <taxon>Nematoda</taxon>
        <taxon>Enoplea</taxon>
        <taxon>Dorylaimia</taxon>
        <taxon>Mermithida</taxon>
        <taxon>Mermithoidea</taxon>
        <taxon>Mermithidae</taxon>
        <taxon>Romanomermis</taxon>
    </lineage>
</organism>
<dbReference type="WBParaSite" id="nRc.2.0.1.t36704-RA">
    <property type="protein sequence ID" value="nRc.2.0.1.t36704-RA"/>
    <property type="gene ID" value="nRc.2.0.1.g36704"/>
</dbReference>
<sequence>MFTSLEEGPTFVSKELANNPDQGRWPTLLKWYISTFHYEHLPHKRLWPCIQAVESQEQQSVVQ</sequence>
<dbReference type="AlphaFoldDB" id="A0A915KFG4"/>
<evidence type="ECO:0000313" key="1">
    <source>
        <dbReference type="Proteomes" id="UP000887565"/>
    </source>
</evidence>